<keyword evidence="2" id="KW-0812">Transmembrane</keyword>
<name>A0A8H7S7I9_9FUNG</name>
<keyword evidence="4" id="KW-1185">Reference proteome</keyword>
<dbReference type="AlphaFoldDB" id="A0A8H7S7I9"/>
<feature type="coiled-coil region" evidence="1">
    <location>
        <begin position="699"/>
        <end position="733"/>
    </location>
</feature>
<accession>A0A8H7S7I9</accession>
<feature type="coiled-coil region" evidence="1">
    <location>
        <begin position="891"/>
        <end position="927"/>
    </location>
</feature>
<keyword evidence="2" id="KW-1133">Transmembrane helix</keyword>
<gene>
    <name evidence="3" type="ORF">INT45_013529</name>
</gene>
<comment type="caution">
    <text evidence="3">The sequence shown here is derived from an EMBL/GenBank/DDBJ whole genome shotgun (WGS) entry which is preliminary data.</text>
</comment>
<evidence type="ECO:0000256" key="1">
    <source>
        <dbReference type="SAM" id="Coils"/>
    </source>
</evidence>
<dbReference type="OrthoDB" id="2285833at2759"/>
<dbReference type="Proteomes" id="UP000646827">
    <property type="component" value="Unassembled WGS sequence"/>
</dbReference>
<dbReference type="EMBL" id="JAEPRB010000072">
    <property type="protein sequence ID" value="KAG2222898.1"/>
    <property type="molecule type" value="Genomic_DNA"/>
</dbReference>
<reference evidence="3 4" key="1">
    <citation type="submission" date="2020-12" db="EMBL/GenBank/DDBJ databases">
        <title>Metabolic potential, ecology and presence of endohyphal bacteria is reflected in genomic diversity of Mucoromycotina.</title>
        <authorList>
            <person name="Muszewska A."/>
            <person name="Okrasinska A."/>
            <person name="Steczkiewicz K."/>
            <person name="Drgas O."/>
            <person name="Orlowska M."/>
            <person name="Perlinska-Lenart U."/>
            <person name="Aleksandrzak-Piekarczyk T."/>
            <person name="Szatraj K."/>
            <person name="Zielenkiewicz U."/>
            <person name="Pilsyk S."/>
            <person name="Malc E."/>
            <person name="Mieczkowski P."/>
            <person name="Kruszewska J.S."/>
            <person name="Biernat P."/>
            <person name="Pawlowska J."/>
        </authorList>
    </citation>
    <scope>NUCLEOTIDE SEQUENCE [LARGE SCALE GENOMIC DNA]</scope>
    <source>
        <strain evidence="3 4">CBS 142.35</strain>
    </source>
</reference>
<evidence type="ECO:0000256" key="2">
    <source>
        <dbReference type="SAM" id="Phobius"/>
    </source>
</evidence>
<feature type="transmembrane region" description="Helical" evidence="2">
    <location>
        <begin position="1109"/>
        <end position="1126"/>
    </location>
</feature>
<protein>
    <submittedName>
        <fullName evidence="3">Uncharacterized protein</fullName>
    </submittedName>
</protein>
<feature type="coiled-coil region" evidence="1">
    <location>
        <begin position="435"/>
        <end position="462"/>
    </location>
</feature>
<keyword evidence="2" id="KW-0472">Membrane</keyword>
<evidence type="ECO:0000313" key="4">
    <source>
        <dbReference type="Proteomes" id="UP000646827"/>
    </source>
</evidence>
<sequence>MSSSTTQKQPAAIIIEEGSLSLGKRKRQTTSKDDKEILRDLVKEVLQQKLSNIISDKIKKYNEEEMVVFLETKKTCPQGSLEMVSNLAKTNHNIHRTAKQISKALARLGGTKQLWEQVKKDHSKRLYKEHKDKDRLRMTSPVAIVSILRDDIPNDLVYNSLKQAAMDATTAVSNVSALVRMTLLSLAHHNISIIERDDVQLKKEKSGFDITKILPKSFAIRDREPLNNSNKIMVAHPNLSLKDQLNKLYKPNTRAKDLQEICTNVHLQYIQSHHLGNKKDNSNDTIHPLWSDLIFKKSNLPSTADGSSITTAAAIKEFNTNLQNMWSRTNIYAKSQRYLIRILLRVHLAPEREQKTTSKIQHECHQMAKHIRHGKLYKDDEHKYATRVQSCMKRLDKLASILKDLEAGKSAIDAKTEKDKNIDCVASNLGPGDLVEMWEDEIEEEEEEVVEEVEEGQNLMKKVKEASATRIRKLEGLIKALLRDPKINRTGNVSDNEVLKAFHDKSLKSDEVAVVKLITNQLLPYSPHSDSICLLTQLPFVLLANSILIAVGYHDHVQEISPIVSPHKIHAILINSAIMYETLTPHKDGIPQGPFEVTPVGTDDAITSSYAARKNGDPMWGSFFDKEKVVSLCNRHKLIFANRMVVRPDRTVSILGLIKDGYIPVVSEYETRQKKNRKKKKKKKNKGIHVAKEYVGKSLQQLQQQLDHIEDMINKMTAALDILKTQSREATEEWNRTKTERLKSRGTIKRLLSQKLKGQVYAKRKKSHLLKLARRYIKDWRSSKYYLNKAIENHGTTGDLPIDVPSTKPTPERMQHEDVTANIDVSGLNLKKVAYGATDYGHVVLAQTIPLTNDDVQFHVHLYNQQQEHQQQQFEQIEGLVNYEKAEIIDASEEKQEVDFISSQLQQQESDNNNNNIQKQLQEHQLKETDQTLQQRQQSDRHCFWAIRTCADHDSIRLTDQPLSNQQIEQLRNKLTNEIKFTKKEYYIDDLKLSKPFSITHEQVDEESFNRKFNRRRSKKNKKVVAAEELLNKNSFNGIMGPSEILKRQKNRLSVKNTLRDFYYSPSAMNERRHQTIRNNLVYSKLARAERHYVKKVAADKLHLKKKEVTVMMLIGLAGMGFNTFLKGRPRRGGKKFRGAHYHSTTVGLQNEHRSSQTCVFCFSPLKLLPSNIVKNGKKKKTSHGALVCTNPDCLAVKAGYTTFNRDSVGATGIGLAATTTSKFQLDEKFSLISPSLRSHGASQTSTVIHGPFKSNYIFPFPQFIPQESYKRQNYVNQRF</sequence>
<proteinExistence type="predicted"/>
<keyword evidence="1" id="KW-0175">Coiled coil</keyword>
<evidence type="ECO:0000313" key="3">
    <source>
        <dbReference type="EMBL" id="KAG2222898.1"/>
    </source>
</evidence>
<organism evidence="3 4">
    <name type="scientific">Circinella minor</name>
    <dbReference type="NCBI Taxonomy" id="1195481"/>
    <lineage>
        <taxon>Eukaryota</taxon>
        <taxon>Fungi</taxon>
        <taxon>Fungi incertae sedis</taxon>
        <taxon>Mucoromycota</taxon>
        <taxon>Mucoromycotina</taxon>
        <taxon>Mucoromycetes</taxon>
        <taxon>Mucorales</taxon>
        <taxon>Lichtheimiaceae</taxon>
        <taxon>Circinella</taxon>
    </lineage>
</organism>